<dbReference type="OrthoDB" id="2989625at2"/>
<protein>
    <submittedName>
        <fullName evidence="1">Uncharacterized protein</fullName>
    </submittedName>
</protein>
<evidence type="ECO:0000313" key="1">
    <source>
        <dbReference type="EMBL" id="RIX51527.1"/>
    </source>
</evidence>
<organism evidence="1 2">
    <name type="scientific">Paenibacillus nanensis</name>
    <dbReference type="NCBI Taxonomy" id="393251"/>
    <lineage>
        <taxon>Bacteria</taxon>
        <taxon>Bacillati</taxon>
        <taxon>Bacillota</taxon>
        <taxon>Bacilli</taxon>
        <taxon>Bacillales</taxon>
        <taxon>Paenibacillaceae</taxon>
        <taxon>Paenibacillus</taxon>
    </lineage>
</organism>
<name>A0A3A1USR5_9BACL</name>
<proteinExistence type="predicted"/>
<dbReference type="RefSeq" id="WP_119600818.1">
    <property type="nucleotide sequence ID" value="NZ_QXQA01000010.1"/>
</dbReference>
<sequence length="80" mass="9295">MEYVDRYVVELEDGSFALWGQFEKGGQHSILPMKDFYNASLFQKEHAELKVAQINKGKWPFYGESPKKAVGIRKIEMKII</sequence>
<dbReference type="AlphaFoldDB" id="A0A3A1USR5"/>
<gene>
    <name evidence="1" type="ORF">D3P08_16600</name>
</gene>
<evidence type="ECO:0000313" key="2">
    <source>
        <dbReference type="Proteomes" id="UP000266482"/>
    </source>
</evidence>
<dbReference type="EMBL" id="QXQA01000010">
    <property type="protein sequence ID" value="RIX51527.1"/>
    <property type="molecule type" value="Genomic_DNA"/>
</dbReference>
<keyword evidence="2" id="KW-1185">Reference proteome</keyword>
<reference evidence="1 2" key="1">
    <citation type="submission" date="2018-09" db="EMBL/GenBank/DDBJ databases">
        <title>Paenibacillus aracenensis nov. sp. isolated from a cave in southern Spain.</title>
        <authorList>
            <person name="Jurado V."/>
            <person name="Gutierrez-Patricio S."/>
            <person name="Gonzalez-Pimentel J.L."/>
            <person name="Miller A.Z."/>
            <person name="Laiz L."/>
            <person name="Saiz-Jimenez C."/>
        </authorList>
    </citation>
    <scope>NUCLEOTIDE SEQUENCE [LARGE SCALE GENOMIC DNA]</scope>
    <source>
        <strain evidence="1 2">DSM 22867</strain>
    </source>
</reference>
<dbReference type="Proteomes" id="UP000266482">
    <property type="component" value="Unassembled WGS sequence"/>
</dbReference>
<comment type="caution">
    <text evidence="1">The sequence shown here is derived from an EMBL/GenBank/DDBJ whole genome shotgun (WGS) entry which is preliminary data.</text>
</comment>
<accession>A0A3A1USR5</accession>